<gene>
    <name evidence="2" type="ORF">LCGC14_2258390</name>
</gene>
<protein>
    <submittedName>
        <fullName evidence="2">Uncharacterized protein</fullName>
    </submittedName>
</protein>
<feature type="region of interest" description="Disordered" evidence="1">
    <location>
        <begin position="45"/>
        <end position="73"/>
    </location>
</feature>
<evidence type="ECO:0000313" key="2">
    <source>
        <dbReference type="EMBL" id="KKL55136.1"/>
    </source>
</evidence>
<accession>A0A0F9DMU9</accession>
<sequence length="73" mass="8177">MNKHYHPGSLSKIADISTDDVKSYVKKLIGKELGPMIIANDSAAKTRKTIASQHKNPQNRPERCSKKKELSDE</sequence>
<name>A0A0F9DMU9_9ZZZZ</name>
<reference evidence="2" key="1">
    <citation type="journal article" date="2015" name="Nature">
        <title>Complex archaea that bridge the gap between prokaryotes and eukaryotes.</title>
        <authorList>
            <person name="Spang A."/>
            <person name="Saw J.H."/>
            <person name="Jorgensen S.L."/>
            <person name="Zaremba-Niedzwiedzka K."/>
            <person name="Martijn J."/>
            <person name="Lind A.E."/>
            <person name="van Eijk R."/>
            <person name="Schleper C."/>
            <person name="Guy L."/>
            <person name="Ettema T.J."/>
        </authorList>
    </citation>
    <scope>NUCLEOTIDE SEQUENCE</scope>
</reference>
<proteinExistence type="predicted"/>
<evidence type="ECO:0000256" key="1">
    <source>
        <dbReference type="SAM" id="MobiDB-lite"/>
    </source>
</evidence>
<feature type="compositionally biased region" description="Polar residues" evidence="1">
    <location>
        <begin position="49"/>
        <end position="59"/>
    </location>
</feature>
<comment type="caution">
    <text evidence="2">The sequence shown here is derived from an EMBL/GenBank/DDBJ whole genome shotgun (WGS) entry which is preliminary data.</text>
</comment>
<dbReference type="AlphaFoldDB" id="A0A0F9DMU9"/>
<dbReference type="EMBL" id="LAZR01030949">
    <property type="protein sequence ID" value="KKL55136.1"/>
    <property type="molecule type" value="Genomic_DNA"/>
</dbReference>
<organism evidence="2">
    <name type="scientific">marine sediment metagenome</name>
    <dbReference type="NCBI Taxonomy" id="412755"/>
    <lineage>
        <taxon>unclassified sequences</taxon>
        <taxon>metagenomes</taxon>
        <taxon>ecological metagenomes</taxon>
    </lineage>
</organism>
<feature type="compositionally biased region" description="Basic and acidic residues" evidence="1">
    <location>
        <begin position="60"/>
        <end position="73"/>
    </location>
</feature>